<evidence type="ECO:0000313" key="1">
    <source>
        <dbReference type="EMBL" id="KAJ7612144.1"/>
    </source>
</evidence>
<gene>
    <name evidence="1" type="ORF">FB45DRAFT_1065515</name>
</gene>
<proteinExistence type="predicted"/>
<evidence type="ECO:0008006" key="3">
    <source>
        <dbReference type="Google" id="ProtNLM"/>
    </source>
</evidence>
<dbReference type="EMBL" id="JARKIF010000031">
    <property type="protein sequence ID" value="KAJ7612144.1"/>
    <property type="molecule type" value="Genomic_DNA"/>
</dbReference>
<dbReference type="AlphaFoldDB" id="A0AAD7B765"/>
<comment type="caution">
    <text evidence="1">The sequence shown here is derived from an EMBL/GenBank/DDBJ whole genome shotgun (WGS) entry which is preliminary data.</text>
</comment>
<keyword evidence="2" id="KW-1185">Reference proteome</keyword>
<accession>A0AAD7B765</accession>
<dbReference type="SUPFAM" id="SSF54695">
    <property type="entry name" value="POZ domain"/>
    <property type="match status" value="1"/>
</dbReference>
<reference evidence="1" key="1">
    <citation type="submission" date="2023-03" db="EMBL/GenBank/DDBJ databases">
        <title>Massive genome expansion in bonnet fungi (Mycena s.s.) driven by repeated elements and novel gene families across ecological guilds.</title>
        <authorList>
            <consortium name="Lawrence Berkeley National Laboratory"/>
            <person name="Harder C.B."/>
            <person name="Miyauchi S."/>
            <person name="Viragh M."/>
            <person name="Kuo A."/>
            <person name="Thoen E."/>
            <person name="Andreopoulos B."/>
            <person name="Lu D."/>
            <person name="Skrede I."/>
            <person name="Drula E."/>
            <person name="Henrissat B."/>
            <person name="Morin E."/>
            <person name="Kohler A."/>
            <person name="Barry K."/>
            <person name="LaButti K."/>
            <person name="Morin E."/>
            <person name="Salamov A."/>
            <person name="Lipzen A."/>
            <person name="Mereny Z."/>
            <person name="Hegedus B."/>
            <person name="Baldrian P."/>
            <person name="Stursova M."/>
            <person name="Weitz H."/>
            <person name="Taylor A."/>
            <person name="Grigoriev I.V."/>
            <person name="Nagy L.G."/>
            <person name="Martin F."/>
            <person name="Kauserud H."/>
        </authorList>
    </citation>
    <scope>NUCLEOTIDE SEQUENCE</scope>
    <source>
        <strain evidence="1">9284</strain>
    </source>
</reference>
<evidence type="ECO:0000313" key="2">
    <source>
        <dbReference type="Proteomes" id="UP001221142"/>
    </source>
</evidence>
<name>A0AAD7B765_9AGAR</name>
<dbReference type="InterPro" id="IPR011333">
    <property type="entry name" value="SKP1/BTB/POZ_sf"/>
</dbReference>
<protein>
    <recommendedName>
        <fullName evidence="3">BTB domain-containing protein</fullName>
    </recommendedName>
</protein>
<sequence>MTTTTTDPQALQRADGLWFEDGNIVIEAENTQFRVYHGLLAAASPVFKDMMALPRPPDSELVEGCLFVQLHDSALDATVFLLFFPSFPIQVDFRTVFGCLRLGHKYEVDFLRRRALIHLSSVCDTQLDRFDRSTQTLNNADSVHDVLDTVSMRWTAPITLTSISIPIIQLAREVDALWLLPNSFYNISYGFSNFSTPNTWNLAGKVVHGAEYDGSTVRRLSPQDQESFLVGHTMQCKGTGDVTEFLSLPADIPGCLSPESCARERFKVIGASRARAPGLASHPLSVWGPVQWALLKDLCQTCRRTLETKHKAARQAFWDKLPEMYGLPSWDELEKMKIAAIGKDWLSQNGGS</sequence>
<organism evidence="1 2">
    <name type="scientific">Roridomyces roridus</name>
    <dbReference type="NCBI Taxonomy" id="1738132"/>
    <lineage>
        <taxon>Eukaryota</taxon>
        <taxon>Fungi</taxon>
        <taxon>Dikarya</taxon>
        <taxon>Basidiomycota</taxon>
        <taxon>Agaricomycotina</taxon>
        <taxon>Agaricomycetes</taxon>
        <taxon>Agaricomycetidae</taxon>
        <taxon>Agaricales</taxon>
        <taxon>Marasmiineae</taxon>
        <taxon>Mycenaceae</taxon>
        <taxon>Roridomyces</taxon>
    </lineage>
</organism>
<dbReference type="Proteomes" id="UP001221142">
    <property type="component" value="Unassembled WGS sequence"/>
</dbReference>
<dbReference type="Gene3D" id="3.30.710.10">
    <property type="entry name" value="Potassium Channel Kv1.1, Chain A"/>
    <property type="match status" value="1"/>
</dbReference>